<keyword evidence="1" id="KW-1133">Transmembrane helix</keyword>
<dbReference type="EMBL" id="GBXM01079066">
    <property type="protein sequence ID" value="JAH29511.1"/>
    <property type="molecule type" value="Transcribed_RNA"/>
</dbReference>
<proteinExistence type="predicted"/>
<sequence length="66" mass="7560">MPALNSLFIYRRTSGLPRDLSGTNHGFLTRIYSLAGRGVMLYLFTGSTKTRAQRRLRIISSQRKEK</sequence>
<name>A0A0E9RK32_ANGAN</name>
<organism evidence="2">
    <name type="scientific">Anguilla anguilla</name>
    <name type="common">European freshwater eel</name>
    <name type="synonym">Muraena anguilla</name>
    <dbReference type="NCBI Taxonomy" id="7936"/>
    <lineage>
        <taxon>Eukaryota</taxon>
        <taxon>Metazoa</taxon>
        <taxon>Chordata</taxon>
        <taxon>Craniata</taxon>
        <taxon>Vertebrata</taxon>
        <taxon>Euteleostomi</taxon>
        <taxon>Actinopterygii</taxon>
        <taxon>Neopterygii</taxon>
        <taxon>Teleostei</taxon>
        <taxon>Anguilliformes</taxon>
        <taxon>Anguillidae</taxon>
        <taxon>Anguilla</taxon>
    </lineage>
</organism>
<evidence type="ECO:0000256" key="1">
    <source>
        <dbReference type="SAM" id="Phobius"/>
    </source>
</evidence>
<reference evidence="2" key="2">
    <citation type="journal article" date="2015" name="Fish Shellfish Immunol.">
        <title>Early steps in the European eel (Anguilla anguilla)-Vibrio vulnificus interaction in the gills: Role of the RtxA13 toxin.</title>
        <authorList>
            <person name="Callol A."/>
            <person name="Pajuelo D."/>
            <person name="Ebbesson L."/>
            <person name="Teles M."/>
            <person name="MacKenzie S."/>
            <person name="Amaro C."/>
        </authorList>
    </citation>
    <scope>NUCLEOTIDE SEQUENCE</scope>
</reference>
<feature type="transmembrane region" description="Helical" evidence="1">
    <location>
        <begin position="27"/>
        <end position="45"/>
    </location>
</feature>
<keyword evidence="1" id="KW-0472">Membrane</keyword>
<keyword evidence="1" id="KW-0812">Transmembrane</keyword>
<protein>
    <submittedName>
        <fullName evidence="2">Uncharacterized protein</fullName>
    </submittedName>
</protein>
<evidence type="ECO:0000313" key="2">
    <source>
        <dbReference type="EMBL" id="JAH29511.1"/>
    </source>
</evidence>
<dbReference type="AlphaFoldDB" id="A0A0E9RK32"/>
<reference evidence="2" key="1">
    <citation type="submission" date="2014-11" db="EMBL/GenBank/DDBJ databases">
        <authorList>
            <person name="Amaro Gonzalez C."/>
        </authorList>
    </citation>
    <scope>NUCLEOTIDE SEQUENCE</scope>
</reference>
<accession>A0A0E9RK32</accession>